<evidence type="ECO:0000313" key="2">
    <source>
        <dbReference type="Proteomes" id="UP001285441"/>
    </source>
</evidence>
<organism evidence="1 2">
    <name type="scientific">Podospora didyma</name>
    <dbReference type="NCBI Taxonomy" id="330526"/>
    <lineage>
        <taxon>Eukaryota</taxon>
        <taxon>Fungi</taxon>
        <taxon>Dikarya</taxon>
        <taxon>Ascomycota</taxon>
        <taxon>Pezizomycotina</taxon>
        <taxon>Sordariomycetes</taxon>
        <taxon>Sordariomycetidae</taxon>
        <taxon>Sordariales</taxon>
        <taxon>Podosporaceae</taxon>
        <taxon>Podospora</taxon>
    </lineage>
</organism>
<keyword evidence="2" id="KW-1185">Reference proteome</keyword>
<sequence length="171" mass="19060">MHILATMEAQQEQRQHQITCKTGKEYLEKTTHLMTATFLGDPVYNWLLHSYSPAELKPILFKLLHGFLTACSLNRGLFIEVDSFGCCGVLMPPGTDPANPRTMIPAGIIPALFAIGFGGFKVRAQSKQQMRLCSFMISGDNIQSVLAWLTHHILSSACYFRLQQGYRGHSG</sequence>
<dbReference type="Proteomes" id="UP001285441">
    <property type="component" value="Unassembled WGS sequence"/>
</dbReference>
<name>A0AAE0KEQ8_9PEZI</name>
<reference evidence="1" key="2">
    <citation type="submission" date="2023-06" db="EMBL/GenBank/DDBJ databases">
        <authorList>
            <consortium name="Lawrence Berkeley National Laboratory"/>
            <person name="Haridas S."/>
            <person name="Hensen N."/>
            <person name="Bonometti L."/>
            <person name="Westerberg I."/>
            <person name="Brannstrom I.O."/>
            <person name="Guillou S."/>
            <person name="Cros-Aarteil S."/>
            <person name="Calhoun S."/>
            <person name="Kuo A."/>
            <person name="Mondo S."/>
            <person name="Pangilinan J."/>
            <person name="Riley R."/>
            <person name="LaButti K."/>
            <person name="Andreopoulos B."/>
            <person name="Lipzen A."/>
            <person name="Chen C."/>
            <person name="Yanf M."/>
            <person name="Daum C."/>
            <person name="Ng V."/>
            <person name="Clum A."/>
            <person name="Steindorff A."/>
            <person name="Ohm R."/>
            <person name="Martin F."/>
            <person name="Silar P."/>
            <person name="Natvig D."/>
            <person name="Lalanne C."/>
            <person name="Gautier V."/>
            <person name="Ament-velasquez S.L."/>
            <person name="Kruys A."/>
            <person name="Hutchinson M.I."/>
            <person name="Powell A.J."/>
            <person name="Barry K."/>
            <person name="Miller A.N."/>
            <person name="Grigoriev I.V."/>
            <person name="Debuchy R."/>
            <person name="Gladieux P."/>
            <person name="Thoren M.H."/>
            <person name="Johannesson H."/>
        </authorList>
    </citation>
    <scope>NUCLEOTIDE SEQUENCE</scope>
    <source>
        <strain evidence="1">CBS 232.78</strain>
    </source>
</reference>
<dbReference type="EMBL" id="JAULSW010000007">
    <property type="protein sequence ID" value="KAK3374797.1"/>
    <property type="molecule type" value="Genomic_DNA"/>
</dbReference>
<proteinExistence type="predicted"/>
<gene>
    <name evidence="1" type="ORF">B0H63DRAFT_480896</name>
</gene>
<dbReference type="AlphaFoldDB" id="A0AAE0KEQ8"/>
<comment type="caution">
    <text evidence="1">The sequence shown here is derived from an EMBL/GenBank/DDBJ whole genome shotgun (WGS) entry which is preliminary data.</text>
</comment>
<evidence type="ECO:0000313" key="1">
    <source>
        <dbReference type="EMBL" id="KAK3374797.1"/>
    </source>
</evidence>
<protein>
    <submittedName>
        <fullName evidence="1">Uncharacterized protein</fullName>
    </submittedName>
</protein>
<reference evidence="1" key="1">
    <citation type="journal article" date="2023" name="Mol. Phylogenet. Evol.">
        <title>Genome-scale phylogeny and comparative genomics of the fungal order Sordariales.</title>
        <authorList>
            <person name="Hensen N."/>
            <person name="Bonometti L."/>
            <person name="Westerberg I."/>
            <person name="Brannstrom I.O."/>
            <person name="Guillou S."/>
            <person name="Cros-Aarteil S."/>
            <person name="Calhoun S."/>
            <person name="Haridas S."/>
            <person name="Kuo A."/>
            <person name="Mondo S."/>
            <person name="Pangilinan J."/>
            <person name="Riley R."/>
            <person name="LaButti K."/>
            <person name="Andreopoulos B."/>
            <person name="Lipzen A."/>
            <person name="Chen C."/>
            <person name="Yan M."/>
            <person name="Daum C."/>
            <person name="Ng V."/>
            <person name="Clum A."/>
            <person name="Steindorff A."/>
            <person name="Ohm R.A."/>
            <person name="Martin F."/>
            <person name="Silar P."/>
            <person name="Natvig D.O."/>
            <person name="Lalanne C."/>
            <person name="Gautier V."/>
            <person name="Ament-Velasquez S.L."/>
            <person name="Kruys A."/>
            <person name="Hutchinson M.I."/>
            <person name="Powell A.J."/>
            <person name="Barry K."/>
            <person name="Miller A.N."/>
            <person name="Grigoriev I.V."/>
            <person name="Debuchy R."/>
            <person name="Gladieux P."/>
            <person name="Hiltunen Thoren M."/>
            <person name="Johannesson H."/>
        </authorList>
    </citation>
    <scope>NUCLEOTIDE SEQUENCE</scope>
    <source>
        <strain evidence="1">CBS 232.78</strain>
    </source>
</reference>
<accession>A0AAE0KEQ8</accession>